<protein>
    <submittedName>
        <fullName evidence="2">Uncharacterized protein</fullName>
    </submittedName>
</protein>
<sequence length="128" mass="13658">MAAAAAPWTSVETHRTQRNEESYIIKRSRGFDFYTQVGRRGPGASCHRRGREPRTGGGNGGSGIRPCRPWTTTGRFLERSAEGEGGGGGGDLNLMEGVGRIWPGNGIGSARSVLHEEEGGKEEGEEGE</sequence>
<feature type="region of interest" description="Disordered" evidence="1">
    <location>
        <begin position="35"/>
        <end position="71"/>
    </location>
</feature>
<dbReference type="Proteomes" id="UP000243499">
    <property type="component" value="Chromosome 7"/>
</dbReference>
<feature type="compositionally biased region" description="Basic and acidic residues" evidence="1">
    <location>
        <begin position="113"/>
        <end position="122"/>
    </location>
</feature>
<gene>
    <name evidence="2" type="ORF">PAHAL_7G286100</name>
</gene>
<dbReference type="EMBL" id="CM008052">
    <property type="protein sequence ID" value="PVH35819.1"/>
    <property type="molecule type" value="Genomic_DNA"/>
</dbReference>
<feature type="region of interest" description="Disordered" evidence="1">
    <location>
        <begin position="1"/>
        <end position="20"/>
    </location>
</feature>
<feature type="region of interest" description="Disordered" evidence="1">
    <location>
        <begin position="103"/>
        <end position="128"/>
    </location>
</feature>
<name>A0A2T8IDQ6_9POAL</name>
<evidence type="ECO:0000313" key="2">
    <source>
        <dbReference type="EMBL" id="PVH35819.1"/>
    </source>
</evidence>
<dbReference type="Gramene" id="PVH35819">
    <property type="protein sequence ID" value="PVH35819"/>
    <property type="gene ID" value="PAHAL_7G286100"/>
</dbReference>
<accession>A0A2T8IDQ6</accession>
<dbReference type="AlphaFoldDB" id="A0A2T8IDQ6"/>
<evidence type="ECO:0000256" key="1">
    <source>
        <dbReference type="SAM" id="MobiDB-lite"/>
    </source>
</evidence>
<organism evidence="2">
    <name type="scientific">Panicum hallii</name>
    <dbReference type="NCBI Taxonomy" id="206008"/>
    <lineage>
        <taxon>Eukaryota</taxon>
        <taxon>Viridiplantae</taxon>
        <taxon>Streptophyta</taxon>
        <taxon>Embryophyta</taxon>
        <taxon>Tracheophyta</taxon>
        <taxon>Spermatophyta</taxon>
        <taxon>Magnoliopsida</taxon>
        <taxon>Liliopsida</taxon>
        <taxon>Poales</taxon>
        <taxon>Poaceae</taxon>
        <taxon>PACMAD clade</taxon>
        <taxon>Panicoideae</taxon>
        <taxon>Panicodae</taxon>
        <taxon>Paniceae</taxon>
        <taxon>Panicinae</taxon>
        <taxon>Panicum</taxon>
        <taxon>Panicum sect. Panicum</taxon>
    </lineage>
</organism>
<proteinExistence type="predicted"/>
<reference evidence="2" key="1">
    <citation type="submission" date="2018-04" db="EMBL/GenBank/DDBJ databases">
        <title>WGS assembly of Panicum hallii.</title>
        <authorList>
            <person name="Lovell J."/>
            <person name="Jenkins J."/>
            <person name="Lowry D."/>
            <person name="Mamidi S."/>
            <person name="Sreedasyam A."/>
            <person name="Weng X."/>
            <person name="Barry K."/>
            <person name="Bonette J."/>
            <person name="Campitelli B."/>
            <person name="Daum C."/>
            <person name="Gordon S."/>
            <person name="Gould B."/>
            <person name="Lipzen A."/>
            <person name="Macqueen A."/>
            <person name="Palacio-Mejia J."/>
            <person name="Plott C."/>
            <person name="Shakirov E."/>
            <person name="Shu S."/>
            <person name="Yoshinaga Y."/>
            <person name="Zane M."/>
            <person name="Rokhsar D."/>
            <person name="Grimwood J."/>
            <person name="Schmutz J."/>
            <person name="Juenger T."/>
        </authorList>
    </citation>
    <scope>NUCLEOTIDE SEQUENCE [LARGE SCALE GENOMIC DNA]</scope>
    <source>
        <strain evidence="2">FIL2</strain>
    </source>
</reference>